<organism evidence="1 2">
    <name type="scientific">Pythium insidiosum</name>
    <name type="common">Pythiosis disease agent</name>
    <dbReference type="NCBI Taxonomy" id="114742"/>
    <lineage>
        <taxon>Eukaryota</taxon>
        <taxon>Sar</taxon>
        <taxon>Stramenopiles</taxon>
        <taxon>Oomycota</taxon>
        <taxon>Peronosporomycetes</taxon>
        <taxon>Pythiales</taxon>
        <taxon>Pythiaceae</taxon>
        <taxon>Pythium</taxon>
    </lineage>
</organism>
<comment type="caution">
    <text evidence="1">The sequence shown here is derived from an EMBL/GenBank/DDBJ whole genome shotgun (WGS) entry which is preliminary data.</text>
</comment>
<dbReference type="AlphaFoldDB" id="A0AAD5LDK6"/>
<reference evidence="1" key="1">
    <citation type="submission" date="2021-12" db="EMBL/GenBank/DDBJ databases">
        <title>Prjna785345.</title>
        <authorList>
            <person name="Rujirawat T."/>
            <person name="Krajaejun T."/>
        </authorList>
    </citation>
    <scope>NUCLEOTIDE SEQUENCE</scope>
    <source>
        <strain evidence="1">Pi057C3</strain>
    </source>
</reference>
<keyword evidence="2" id="KW-1185">Reference proteome</keyword>
<evidence type="ECO:0000313" key="2">
    <source>
        <dbReference type="Proteomes" id="UP001209570"/>
    </source>
</evidence>
<evidence type="ECO:0000313" key="1">
    <source>
        <dbReference type="EMBL" id="KAJ0394843.1"/>
    </source>
</evidence>
<name>A0AAD5LDK6_PYTIN</name>
<dbReference type="Proteomes" id="UP001209570">
    <property type="component" value="Unassembled WGS sequence"/>
</dbReference>
<dbReference type="EMBL" id="JAKCXM010000380">
    <property type="protein sequence ID" value="KAJ0394843.1"/>
    <property type="molecule type" value="Genomic_DNA"/>
</dbReference>
<protein>
    <submittedName>
        <fullName evidence="1">Uncharacterized protein</fullName>
    </submittedName>
</protein>
<proteinExistence type="predicted"/>
<dbReference type="PANTHER" id="PTHR34415">
    <property type="entry name" value="INTEGRASE CATALYTIC DOMAIN-CONTAINING PROTEIN"/>
    <property type="match status" value="1"/>
</dbReference>
<dbReference type="PANTHER" id="PTHR34415:SF1">
    <property type="entry name" value="INTEGRASE CATALYTIC DOMAIN-CONTAINING PROTEIN"/>
    <property type="match status" value="1"/>
</dbReference>
<sequence length="439" mass="49625">MTKTERVVSAMGSLGVLMQAETVCREAFCAVYGISPRSLMRYKKKLGDGSLAPANHGNIGNSHRQSVDIAWLVKWFHDFADVVGDRIAVRKRTKERRDGQLVRYTTETVYTMLPASFTWARLHEELKLAVEVSGVRRFEPAEATSRKLLRKHCTDIRISSPRSNVCDICVIYHSNAVVDFGADRAEEQAKHAQNSRAMRYCTLLAYAADAAAANEDHIVLTIDYSQNLTLPNLANTPSQFYFMSLISVSLFGIYDAYSQRHTHFLYSERKGGKGSKAISMVNGYLRNTYDGEGKHLAVYADNCGGQNKNNFVIKYFLLLAHIGYFEKYQIFEMSHEYPGRLECRESPLAPPVVFYLSRSYDGKEVDEVRASELLDQITPLPLRAMNPEKVYDLHKHVVPYLPVEYRTHPLYAKPSEEQSEAAMTTGPQALLRTYSDVGC</sequence>
<accession>A0AAD5LDK6</accession>
<gene>
    <name evidence="1" type="ORF">P43SY_007288</name>
</gene>